<gene>
    <name evidence="1" type="ORF">NSJP_1512</name>
</gene>
<dbReference type="AlphaFoldDB" id="A0A1W1I3W1"/>
<organism evidence="1 2">
    <name type="scientific">Nitrospira japonica</name>
    <dbReference type="NCBI Taxonomy" id="1325564"/>
    <lineage>
        <taxon>Bacteria</taxon>
        <taxon>Pseudomonadati</taxon>
        <taxon>Nitrospirota</taxon>
        <taxon>Nitrospiria</taxon>
        <taxon>Nitrospirales</taxon>
        <taxon>Nitrospiraceae</taxon>
        <taxon>Nitrospira</taxon>
    </lineage>
</organism>
<dbReference type="KEGG" id="nja:NSJP_1512"/>
<evidence type="ECO:0000313" key="2">
    <source>
        <dbReference type="Proteomes" id="UP000192042"/>
    </source>
</evidence>
<sequence length="125" mass="14139">MRLQLKEESEGGWQTRMGDENLALDYLIVTPATVSPANRAHHRTQSCHRTNQCEHRKTDHEKEPCTNILEEVMLHDASFISGTSRNQLCQPHAHVHGANGSCFLSHLPQHGQCLVHACRYCLIAF</sequence>
<keyword evidence="2" id="KW-1185">Reference proteome</keyword>
<accession>A0A1W1I3W1</accession>
<dbReference type="Proteomes" id="UP000192042">
    <property type="component" value="Chromosome I"/>
</dbReference>
<evidence type="ECO:0000313" key="1">
    <source>
        <dbReference type="EMBL" id="SLM47684.1"/>
    </source>
</evidence>
<name>A0A1W1I3W1_9BACT</name>
<reference evidence="1 2" key="1">
    <citation type="submission" date="2017-03" db="EMBL/GenBank/DDBJ databases">
        <authorList>
            <person name="Afonso C.L."/>
            <person name="Miller P.J."/>
            <person name="Scott M.A."/>
            <person name="Spackman E."/>
            <person name="Goraichik I."/>
            <person name="Dimitrov K.M."/>
            <person name="Suarez D.L."/>
            <person name="Swayne D.E."/>
        </authorList>
    </citation>
    <scope>NUCLEOTIDE SEQUENCE [LARGE SCALE GENOMIC DNA]</scope>
    <source>
        <strain evidence="1">Genome sequencing of Nitrospira japonica strain NJ11</strain>
    </source>
</reference>
<protein>
    <submittedName>
        <fullName evidence="1">Uncharacterized protein</fullName>
    </submittedName>
</protein>
<dbReference type="EMBL" id="LT828648">
    <property type="protein sequence ID" value="SLM47684.1"/>
    <property type="molecule type" value="Genomic_DNA"/>
</dbReference>
<proteinExistence type="predicted"/>